<protein>
    <submittedName>
        <fullName evidence="10">Succinyl-CoA synthetase, beta subunit</fullName>
        <ecNumber evidence="10">6.2.1.5</ecNumber>
    </submittedName>
</protein>
<dbReference type="Gene3D" id="3.30.1490.20">
    <property type="entry name" value="ATP-grasp fold, A domain"/>
    <property type="match status" value="1"/>
</dbReference>
<sequence length="380" mass="43088">MKLQENEAKKLLKEHGLTVPQRGLDGDKEYVVKAQVLANHRKENGGIKFAKGEKQAKALEKEIKGTQLEGQDIQDVLIEEKIDFQEEYYVSFTYDTETRKPALIFSKEGGTGIENREVSKLPLEDTSQFRFRQFLAENGFEGKEIIKLGMELQKLFEAFLEADGRLLEINPLAKTDDGYVILDAMMDLDDDASYRHSWDYPERSAFDREKTSREIRAKKIDENDHRGVAGKYTELEGDIGMMLAGGGASLTNMDALIACGGKPANYTEYGGNPPTEKVYKLSKVIMSKELNGLWHVGGTANNTDVLRTMKGFVQALEEEKPDYPIVIRRDGPNADEAFELLREKKEELDLNMKLFRNDTPMTETAETLMEMVEAFKEDEK</sequence>
<keyword evidence="5" id="KW-0547">Nucleotide-binding</keyword>
<dbReference type="Gene3D" id="3.40.50.261">
    <property type="entry name" value="Succinyl-CoA synthetase domains"/>
    <property type="match status" value="1"/>
</dbReference>
<dbReference type="InterPro" id="IPR005809">
    <property type="entry name" value="Succ_CoA_ligase-like_bsu"/>
</dbReference>
<comment type="similarity">
    <text evidence="1">In the C-terminal section; belongs to the succinate/malate CoA ligase alpha subunit family.</text>
</comment>
<evidence type="ECO:0000256" key="4">
    <source>
        <dbReference type="ARBA" id="ARBA00022598"/>
    </source>
</evidence>
<keyword evidence="4 10" id="KW-0436">Ligase</keyword>
<dbReference type="Gene3D" id="3.30.470.20">
    <property type="entry name" value="ATP-grasp fold, B domain"/>
    <property type="match status" value="1"/>
</dbReference>
<proteinExistence type="inferred from homology"/>
<evidence type="ECO:0000256" key="6">
    <source>
        <dbReference type="ARBA" id="ARBA00023315"/>
    </source>
</evidence>
<organism evidence="10 11">
    <name type="scientific">Candidatus Nanohalococcus occultus</name>
    <dbReference type="NCBI Taxonomy" id="2978047"/>
    <lineage>
        <taxon>Archaea</taxon>
        <taxon>Candidatus Nanohalarchaeota</taxon>
        <taxon>Candidatus Nanohalarchaeota incertae sedis</taxon>
        <taxon>Candidatus Nanohalococcus</taxon>
    </lineage>
</organism>
<dbReference type="InterPro" id="IPR013815">
    <property type="entry name" value="ATP_grasp_subdomain_1"/>
</dbReference>
<keyword evidence="3" id="KW-0597">Phosphoprotein</keyword>
<keyword evidence="11" id="KW-1185">Reference proteome</keyword>
<comment type="similarity">
    <text evidence="2">In the N-terminal section; belongs to the succinate/malate CoA ligase beta subunit family.</text>
</comment>
<dbReference type="InterPro" id="IPR032263">
    <property type="entry name" value="Citrate-bd"/>
</dbReference>
<gene>
    <name evidence="10" type="primary">sucC</name>
    <name evidence="10" type="ORF">SVXNc_0939</name>
</gene>
<dbReference type="GO" id="GO:0004775">
    <property type="term" value="F:succinate-CoA ligase (ADP-forming) activity"/>
    <property type="evidence" value="ECO:0007669"/>
    <property type="project" value="UniProtKB-EC"/>
</dbReference>
<evidence type="ECO:0000256" key="1">
    <source>
        <dbReference type="ARBA" id="ARBA00005899"/>
    </source>
</evidence>
<dbReference type="PIRSF" id="PIRSF001554">
    <property type="entry name" value="SucCS_beta"/>
    <property type="match status" value="1"/>
</dbReference>
<dbReference type="EMBL" id="CP104395">
    <property type="protein sequence ID" value="WEL19940.1"/>
    <property type="molecule type" value="Genomic_DNA"/>
</dbReference>
<evidence type="ECO:0000256" key="2">
    <source>
        <dbReference type="ARBA" id="ARBA00010719"/>
    </source>
</evidence>
<dbReference type="PANTHER" id="PTHR11815">
    <property type="entry name" value="SUCCINYL-COA SYNTHETASE BETA CHAIN"/>
    <property type="match status" value="1"/>
</dbReference>
<evidence type="ECO:0000259" key="8">
    <source>
        <dbReference type="Pfam" id="PF08442"/>
    </source>
</evidence>
<dbReference type="EC" id="6.2.1.5" evidence="10"/>
<dbReference type="PROSITE" id="PS01217">
    <property type="entry name" value="SUCCINYL_COA_LIG_3"/>
    <property type="match status" value="1"/>
</dbReference>
<dbReference type="Pfam" id="PF08442">
    <property type="entry name" value="ATP-grasp_2"/>
    <property type="match status" value="1"/>
</dbReference>
<evidence type="ECO:0000256" key="3">
    <source>
        <dbReference type="ARBA" id="ARBA00022553"/>
    </source>
</evidence>
<keyword evidence="6" id="KW-0808">Transferase</keyword>
<dbReference type="SUPFAM" id="SSF52210">
    <property type="entry name" value="Succinyl-CoA synthetase domains"/>
    <property type="match status" value="1"/>
</dbReference>
<evidence type="ECO:0000313" key="11">
    <source>
        <dbReference type="Proteomes" id="UP001218034"/>
    </source>
</evidence>
<name>A0ABY8CGT3_9ARCH</name>
<evidence type="ECO:0000256" key="5">
    <source>
        <dbReference type="ARBA" id="ARBA00022741"/>
    </source>
</evidence>
<dbReference type="InterPro" id="IPR017866">
    <property type="entry name" value="Succ-CoA_synthase_bsu_CS"/>
</dbReference>
<dbReference type="PANTHER" id="PTHR11815:SF10">
    <property type="entry name" value="SUCCINATE--COA LIGASE [GDP-FORMING] SUBUNIT BETA, MITOCHONDRIAL"/>
    <property type="match status" value="1"/>
</dbReference>
<evidence type="ECO:0000313" key="10">
    <source>
        <dbReference type="EMBL" id="WEL19940.1"/>
    </source>
</evidence>
<evidence type="ECO:0000256" key="7">
    <source>
        <dbReference type="ARBA" id="ARBA00047593"/>
    </source>
</evidence>
<evidence type="ECO:0000259" key="9">
    <source>
        <dbReference type="Pfam" id="PF16114"/>
    </source>
</evidence>
<dbReference type="InterPro" id="IPR016102">
    <property type="entry name" value="Succinyl-CoA_synth-like"/>
</dbReference>
<dbReference type="Proteomes" id="UP001218034">
    <property type="component" value="Chromosome"/>
</dbReference>
<comment type="catalytic activity">
    <reaction evidence="7">
        <text>oxaloacetate + acetyl-CoA + ADP + phosphate = citrate + ATP + CoA</text>
        <dbReference type="Rhea" id="RHEA:21160"/>
        <dbReference type="ChEBI" id="CHEBI:16452"/>
        <dbReference type="ChEBI" id="CHEBI:16947"/>
        <dbReference type="ChEBI" id="CHEBI:30616"/>
        <dbReference type="ChEBI" id="CHEBI:43474"/>
        <dbReference type="ChEBI" id="CHEBI:57287"/>
        <dbReference type="ChEBI" id="CHEBI:57288"/>
        <dbReference type="ChEBI" id="CHEBI:456216"/>
        <dbReference type="EC" id="2.3.3.8"/>
    </reaction>
</comment>
<keyword evidence="6" id="KW-0012">Acyltransferase</keyword>
<dbReference type="SUPFAM" id="SSF56059">
    <property type="entry name" value="Glutathione synthetase ATP-binding domain-like"/>
    <property type="match status" value="1"/>
</dbReference>
<feature type="domain" description="ATP-grasp fold succinyl-CoA synthetase-type" evidence="8">
    <location>
        <begin position="26"/>
        <end position="173"/>
    </location>
</feature>
<feature type="domain" description="ATP-citrate synthase citrate-binding" evidence="9">
    <location>
        <begin position="209"/>
        <end position="366"/>
    </location>
</feature>
<dbReference type="Pfam" id="PF16114">
    <property type="entry name" value="Citrate_bind"/>
    <property type="match status" value="1"/>
</dbReference>
<dbReference type="InterPro" id="IPR013650">
    <property type="entry name" value="ATP-grasp_succ-CoA_synth-type"/>
</dbReference>
<accession>A0ABY8CGT3</accession>
<reference evidence="10 11" key="1">
    <citation type="submission" date="2022-09" db="EMBL/GenBank/DDBJ databases">
        <title>Xylan utilization by haloarchaea-nanohaloarchaea associations.</title>
        <authorList>
            <person name="Yakimov M."/>
        </authorList>
    </citation>
    <scope>NUCLEOTIDE SEQUENCE [LARGE SCALE GENOMIC DNA]</scope>
    <source>
        <strain evidence="10 11">SVXNc</strain>
    </source>
</reference>